<dbReference type="PANTHER" id="PTHR22930">
    <property type="match status" value="1"/>
</dbReference>
<dbReference type="AlphaFoldDB" id="A0A443NY34"/>
<feature type="domain" description="DDE Tnp4" evidence="10">
    <location>
        <begin position="267"/>
        <end position="431"/>
    </location>
</feature>
<evidence type="ECO:0000256" key="1">
    <source>
        <dbReference type="ARBA" id="ARBA00001968"/>
    </source>
</evidence>
<protein>
    <submittedName>
        <fullName evidence="11">Putative nuclease HARBI1</fullName>
    </submittedName>
</protein>
<dbReference type="InterPro" id="IPR045249">
    <property type="entry name" value="HARBI1-like"/>
</dbReference>
<keyword evidence="4" id="KW-0540">Nuclease</keyword>
<dbReference type="GO" id="GO:0046872">
    <property type="term" value="F:metal ion binding"/>
    <property type="evidence" value="ECO:0007669"/>
    <property type="project" value="UniProtKB-KW"/>
</dbReference>
<evidence type="ECO:0000256" key="8">
    <source>
        <dbReference type="SAM" id="MobiDB-lite"/>
    </source>
</evidence>
<evidence type="ECO:0000256" key="2">
    <source>
        <dbReference type="ARBA" id="ARBA00004123"/>
    </source>
</evidence>
<evidence type="ECO:0000256" key="6">
    <source>
        <dbReference type="ARBA" id="ARBA00022801"/>
    </source>
</evidence>
<comment type="subcellular location">
    <subcellularLocation>
        <location evidence="2">Nucleus</location>
    </subcellularLocation>
</comment>
<evidence type="ECO:0000256" key="7">
    <source>
        <dbReference type="ARBA" id="ARBA00023242"/>
    </source>
</evidence>
<comment type="cofactor">
    <cofactor evidence="1">
        <name>a divalent metal cation</name>
        <dbReference type="ChEBI" id="CHEBI:60240"/>
    </cofactor>
</comment>
<dbReference type="InterPro" id="IPR027806">
    <property type="entry name" value="HARBI1_dom"/>
</dbReference>
<dbReference type="GO" id="GO:0005634">
    <property type="term" value="C:nucleus"/>
    <property type="evidence" value="ECO:0007669"/>
    <property type="project" value="UniProtKB-SubCell"/>
</dbReference>
<proteinExistence type="inferred from homology"/>
<evidence type="ECO:0000256" key="4">
    <source>
        <dbReference type="ARBA" id="ARBA00022722"/>
    </source>
</evidence>
<dbReference type="STRING" id="337451.A0A443NY34"/>
<accession>A0A443NY34</accession>
<keyword evidence="6" id="KW-0378">Hydrolase</keyword>
<gene>
    <name evidence="11" type="ORF">CKAN_01220400</name>
</gene>
<comment type="caution">
    <text evidence="11">The sequence shown here is derived from an EMBL/GenBank/DDBJ whole genome shotgun (WGS) entry which is preliminary data.</text>
</comment>
<evidence type="ECO:0000313" key="12">
    <source>
        <dbReference type="Proteomes" id="UP000283530"/>
    </source>
</evidence>
<dbReference type="GO" id="GO:0016787">
    <property type="term" value="F:hydrolase activity"/>
    <property type="evidence" value="ECO:0007669"/>
    <property type="project" value="UniProtKB-KW"/>
</dbReference>
<dbReference type="GO" id="GO:0004518">
    <property type="term" value="F:nuclease activity"/>
    <property type="evidence" value="ECO:0007669"/>
    <property type="project" value="UniProtKB-KW"/>
</dbReference>
<sequence>MDNDMIDEEVQCINVGQSSGAKRGKRDKKNVTWTEIADEFLTNVLIEQISLGRKDGVGFTSEVWREIERKMKEKFGDEYDKAKIRNRLRTVKDHYNHIKILMGLSGFGWDDIKKRAHPDYEYYRGRSFPNYEKFAIIYGDSIADGRDVILTNQRPPHPMEAPKSNHDKEMTAESSSSDKRDEGISKAPRTEKHKTVSSRHVEMAQSGPSQADVVAAILELDLEQTLQIRALRLLRDPQVAGPETPIPSQISTNPVFYPFFKDCIGAIDGTYITAWVPIKDHQRYRCRKGFIAQNVMAIVGFDMLFQFVCAGFEGSTNDQKVLTDVLQNRGVHNLQIPDGKYYLVDAGYGNRRGFIGPYHGTRYHLKEYGPQPLAPRTPSELFNLWHAKLMNVIERTFGLWKERFPILTHMPRNYPIKTQVKIVNACAVLHNFIMSRNPNTDILYDRHRRETISIDVDDDREGETVNEESDSQYAYHLRDTIALEMWNANANRRAQ</sequence>
<dbReference type="PANTHER" id="PTHR22930:SF228">
    <property type="entry name" value="PROTEIN ALP1-LIKE"/>
    <property type="match status" value="1"/>
</dbReference>
<keyword evidence="12" id="KW-1185">Reference proteome</keyword>
<evidence type="ECO:0000259" key="9">
    <source>
        <dbReference type="Pfam" id="PF12776"/>
    </source>
</evidence>
<dbReference type="Pfam" id="PF13359">
    <property type="entry name" value="DDE_Tnp_4"/>
    <property type="match status" value="1"/>
</dbReference>
<keyword evidence="7" id="KW-0539">Nucleus</keyword>
<keyword evidence="5" id="KW-0479">Metal-binding</keyword>
<feature type="region of interest" description="Disordered" evidence="8">
    <location>
        <begin position="150"/>
        <end position="205"/>
    </location>
</feature>
<organism evidence="11 12">
    <name type="scientific">Cinnamomum micranthum f. kanehirae</name>
    <dbReference type="NCBI Taxonomy" id="337451"/>
    <lineage>
        <taxon>Eukaryota</taxon>
        <taxon>Viridiplantae</taxon>
        <taxon>Streptophyta</taxon>
        <taxon>Embryophyta</taxon>
        <taxon>Tracheophyta</taxon>
        <taxon>Spermatophyta</taxon>
        <taxon>Magnoliopsida</taxon>
        <taxon>Magnoliidae</taxon>
        <taxon>Laurales</taxon>
        <taxon>Lauraceae</taxon>
        <taxon>Cinnamomum</taxon>
    </lineage>
</organism>
<comment type="similarity">
    <text evidence="3">Belongs to the HARBI1 family.</text>
</comment>
<evidence type="ECO:0000256" key="3">
    <source>
        <dbReference type="ARBA" id="ARBA00006958"/>
    </source>
</evidence>
<dbReference type="Pfam" id="PF12776">
    <property type="entry name" value="Myb_DNA-bind_3"/>
    <property type="match status" value="1"/>
</dbReference>
<evidence type="ECO:0000313" key="11">
    <source>
        <dbReference type="EMBL" id="RWR83450.1"/>
    </source>
</evidence>
<dbReference type="Proteomes" id="UP000283530">
    <property type="component" value="Unassembled WGS sequence"/>
</dbReference>
<name>A0A443NY34_9MAGN</name>
<evidence type="ECO:0000256" key="5">
    <source>
        <dbReference type="ARBA" id="ARBA00022723"/>
    </source>
</evidence>
<dbReference type="InterPro" id="IPR024752">
    <property type="entry name" value="Myb/SANT-like_dom"/>
</dbReference>
<feature type="domain" description="Myb/SANT-like" evidence="9">
    <location>
        <begin position="32"/>
        <end position="115"/>
    </location>
</feature>
<dbReference type="OrthoDB" id="2430314at2759"/>
<feature type="compositionally biased region" description="Basic and acidic residues" evidence="8">
    <location>
        <begin position="163"/>
        <end position="202"/>
    </location>
</feature>
<evidence type="ECO:0000259" key="10">
    <source>
        <dbReference type="Pfam" id="PF13359"/>
    </source>
</evidence>
<reference evidence="11 12" key="1">
    <citation type="journal article" date="2019" name="Nat. Plants">
        <title>Stout camphor tree genome fills gaps in understanding of flowering plant genome evolution.</title>
        <authorList>
            <person name="Chaw S.M."/>
            <person name="Liu Y.C."/>
            <person name="Wu Y.W."/>
            <person name="Wang H.Y."/>
            <person name="Lin C.I."/>
            <person name="Wu C.S."/>
            <person name="Ke H.M."/>
            <person name="Chang L.Y."/>
            <person name="Hsu C.Y."/>
            <person name="Yang H.T."/>
            <person name="Sudianto E."/>
            <person name="Hsu M.H."/>
            <person name="Wu K.P."/>
            <person name="Wang L.N."/>
            <person name="Leebens-Mack J.H."/>
            <person name="Tsai I.J."/>
        </authorList>
    </citation>
    <scope>NUCLEOTIDE SEQUENCE [LARGE SCALE GENOMIC DNA]</scope>
    <source>
        <strain evidence="12">cv. Chaw 1501</strain>
        <tissue evidence="11">Young leaves</tissue>
    </source>
</reference>
<dbReference type="EMBL" id="QPKB01000004">
    <property type="protein sequence ID" value="RWR83450.1"/>
    <property type="molecule type" value="Genomic_DNA"/>
</dbReference>